<dbReference type="PRINTS" id="PR01790">
    <property type="entry name" value="SMP30FAMILY"/>
</dbReference>
<dbReference type="InterPro" id="IPR013658">
    <property type="entry name" value="SGL"/>
</dbReference>
<evidence type="ECO:0000256" key="3">
    <source>
        <dbReference type="PIRSR" id="PIRSR605511-2"/>
    </source>
</evidence>
<dbReference type="SUPFAM" id="SSF63829">
    <property type="entry name" value="Calcium-dependent phosphotriesterase"/>
    <property type="match status" value="1"/>
</dbReference>
<evidence type="ECO:0000313" key="5">
    <source>
        <dbReference type="EMBL" id="PZQ46594.1"/>
    </source>
</evidence>
<feature type="binding site" evidence="3">
    <location>
        <position position="21"/>
    </location>
    <ligand>
        <name>a divalent metal cation</name>
        <dbReference type="ChEBI" id="CHEBI:60240"/>
    </ligand>
</feature>
<dbReference type="Gene3D" id="2.120.10.30">
    <property type="entry name" value="TolB, C-terminal domain"/>
    <property type="match status" value="1"/>
</dbReference>
<evidence type="ECO:0000259" key="4">
    <source>
        <dbReference type="Pfam" id="PF08450"/>
    </source>
</evidence>
<reference evidence="5 6" key="1">
    <citation type="submission" date="2017-08" db="EMBL/GenBank/DDBJ databases">
        <title>Infants hospitalized years apart are colonized by the same room-sourced microbial strains.</title>
        <authorList>
            <person name="Brooks B."/>
            <person name="Olm M.R."/>
            <person name="Firek B.A."/>
            <person name="Baker R."/>
            <person name="Thomas B.C."/>
            <person name="Morowitz M.J."/>
            <person name="Banfield J.F."/>
        </authorList>
    </citation>
    <scope>NUCLEOTIDE SEQUENCE [LARGE SCALE GENOMIC DNA]</scope>
    <source>
        <strain evidence="5">S2_005_002_R2_34</strain>
    </source>
</reference>
<gene>
    <name evidence="5" type="ORF">DI556_19825</name>
</gene>
<dbReference type="Proteomes" id="UP000249185">
    <property type="component" value="Unassembled WGS sequence"/>
</dbReference>
<feature type="active site" description="Proton donor/acceptor" evidence="2">
    <location>
        <position position="200"/>
    </location>
</feature>
<evidence type="ECO:0000313" key="6">
    <source>
        <dbReference type="Proteomes" id="UP000249185"/>
    </source>
</evidence>
<keyword evidence="3" id="KW-0862">Zinc</keyword>
<dbReference type="InterPro" id="IPR005511">
    <property type="entry name" value="SMP-30"/>
</dbReference>
<dbReference type="GO" id="GO:0005509">
    <property type="term" value="F:calcium ion binding"/>
    <property type="evidence" value="ECO:0007669"/>
    <property type="project" value="TreeGrafter"/>
</dbReference>
<dbReference type="PANTHER" id="PTHR10907:SF47">
    <property type="entry name" value="REGUCALCIN"/>
    <property type="match status" value="1"/>
</dbReference>
<comment type="caution">
    <text evidence="5">The sequence shown here is derived from an EMBL/GenBank/DDBJ whole genome shotgun (WGS) entry which is preliminary data.</text>
</comment>
<comment type="cofactor">
    <cofactor evidence="3">
        <name>Zn(2+)</name>
        <dbReference type="ChEBI" id="CHEBI:29105"/>
    </cofactor>
    <text evidence="3">Binds 1 divalent metal cation per subunit.</text>
</comment>
<evidence type="ECO:0000256" key="1">
    <source>
        <dbReference type="ARBA" id="ARBA00008853"/>
    </source>
</evidence>
<feature type="binding site" evidence="3">
    <location>
        <position position="149"/>
    </location>
    <ligand>
        <name>a divalent metal cation</name>
        <dbReference type="ChEBI" id="CHEBI:60240"/>
    </ligand>
</feature>
<sequence length="294" mass="32130">MNEQAIRTGDVFDARICELGEGPLWHPGRAQPFWFDILGRRLLTRRDGAEQAWELDEIHSAAGWIDHDRLLLASETGLWDFNLATGARSPVVALEAEDAGTRSNDGRADPWGGFWIGTMSKAAERGRGAIWRYHGGELRRLVEGITIPNAICFDRARSRAYFADTPAHLVWKQPLDPATGWPAGPRAVFLDLEAEGLYPDGAVIDGAGRFWNAQWGSGRVACYDPDGHPLFAEAFPASRLTCPAFCGPELSQLVVTSAWEGMTEAARAAEPLAGATFARRVRAVGLPEPRVILG</sequence>
<organism evidence="5 6">
    <name type="scientific">Rhodovulum sulfidophilum</name>
    <name type="common">Rhodobacter sulfidophilus</name>
    <dbReference type="NCBI Taxonomy" id="35806"/>
    <lineage>
        <taxon>Bacteria</taxon>
        <taxon>Pseudomonadati</taxon>
        <taxon>Pseudomonadota</taxon>
        <taxon>Alphaproteobacteria</taxon>
        <taxon>Rhodobacterales</taxon>
        <taxon>Paracoccaceae</taxon>
        <taxon>Rhodovulum</taxon>
    </lineage>
</organism>
<evidence type="ECO:0000256" key="2">
    <source>
        <dbReference type="PIRSR" id="PIRSR605511-1"/>
    </source>
</evidence>
<dbReference type="GO" id="GO:0019853">
    <property type="term" value="P:L-ascorbic acid biosynthetic process"/>
    <property type="evidence" value="ECO:0007669"/>
    <property type="project" value="TreeGrafter"/>
</dbReference>
<protein>
    <submittedName>
        <fullName evidence="5">Gluconolactonase</fullName>
    </submittedName>
</protein>
<feature type="domain" description="SMP-30/Gluconolactonase/LRE-like region" evidence="4">
    <location>
        <begin position="19"/>
        <end position="258"/>
    </location>
</feature>
<name>A0A2W5N0J5_RHOSU</name>
<accession>A0A2W5N0J5</accession>
<dbReference type="AlphaFoldDB" id="A0A2W5N0J5"/>
<dbReference type="Pfam" id="PF08450">
    <property type="entry name" value="SGL"/>
    <property type="match status" value="1"/>
</dbReference>
<feature type="binding site" evidence="3">
    <location>
        <position position="102"/>
    </location>
    <ligand>
        <name>substrate</name>
    </ligand>
</feature>
<comment type="similarity">
    <text evidence="1">Belongs to the SMP-30/CGR1 family.</text>
</comment>
<proteinExistence type="inferred from homology"/>
<feature type="binding site" evidence="3">
    <location>
        <position position="200"/>
    </location>
    <ligand>
        <name>a divalent metal cation</name>
        <dbReference type="ChEBI" id="CHEBI:60240"/>
    </ligand>
</feature>
<dbReference type="EMBL" id="QFPW01000023">
    <property type="protein sequence ID" value="PZQ46594.1"/>
    <property type="molecule type" value="Genomic_DNA"/>
</dbReference>
<dbReference type="PANTHER" id="PTHR10907">
    <property type="entry name" value="REGUCALCIN"/>
    <property type="match status" value="1"/>
</dbReference>
<dbReference type="InterPro" id="IPR011042">
    <property type="entry name" value="6-blade_b-propeller_TolB-like"/>
</dbReference>
<dbReference type="GO" id="GO:0004341">
    <property type="term" value="F:gluconolactonase activity"/>
    <property type="evidence" value="ECO:0007669"/>
    <property type="project" value="TreeGrafter"/>
</dbReference>
<feature type="binding site" evidence="3">
    <location>
        <position position="104"/>
    </location>
    <ligand>
        <name>substrate</name>
    </ligand>
</feature>
<keyword evidence="3" id="KW-0479">Metal-binding</keyword>